<gene>
    <name evidence="1" type="ORF">L195_g029609</name>
</gene>
<feature type="non-terminal residue" evidence="1">
    <location>
        <position position="1"/>
    </location>
</feature>
<reference evidence="1 2" key="1">
    <citation type="journal article" date="2014" name="Am. J. Bot.">
        <title>Genome assembly and annotation for red clover (Trifolium pratense; Fabaceae).</title>
        <authorList>
            <person name="Istvanek J."/>
            <person name="Jaros M."/>
            <person name="Krenek A."/>
            <person name="Repkova J."/>
        </authorList>
    </citation>
    <scope>NUCLEOTIDE SEQUENCE [LARGE SCALE GENOMIC DNA]</scope>
    <source>
        <strain evidence="2">cv. Tatra</strain>
        <tissue evidence="1">Young leaves</tissue>
    </source>
</reference>
<name>A0A2K3L591_TRIPR</name>
<dbReference type="PANTHER" id="PTHR33116:SF86">
    <property type="entry name" value="REVERSE TRANSCRIPTASE DOMAIN-CONTAINING PROTEIN"/>
    <property type="match status" value="1"/>
</dbReference>
<proteinExistence type="predicted"/>
<organism evidence="1 2">
    <name type="scientific">Trifolium pratense</name>
    <name type="common">Red clover</name>
    <dbReference type="NCBI Taxonomy" id="57577"/>
    <lineage>
        <taxon>Eukaryota</taxon>
        <taxon>Viridiplantae</taxon>
        <taxon>Streptophyta</taxon>
        <taxon>Embryophyta</taxon>
        <taxon>Tracheophyta</taxon>
        <taxon>Spermatophyta</taxon>
        <taxon>Magnoliopsida</taxon>
        <taxon>eudicotyledons</taxon>
        <taxon>Gunneridae</taxon>
        <taxon>Pentapetalae</taxon>
        <taxon>rosids</taxon>
        <taxon>fabids</taxon>
        <taxon>Fabales</taxon>
        <taxon>Fabaceae</taxon>
        <taxon>Papilionoideae</taxon>
        <taxon>50 kb inversion clade</taxon>
        <taxon>NPAAA clade</taxon>
        <taxon>Hologalegina</taxon>
        <taxon>IRL clade</taxon>
        <taxon>Trifolieae</taxon>
        <taxon>Trifolium</taxon>
    </lineage>
</organism>
<comment type="caution">
    <text evidence="1">The sequence shown here is derived from an EMBL/GenBank/DDBJ whole genome shotgun (WGS) entry which is preliminary data.</text>
</comment>
<accession>A0A2K3L591</accession>
<evidence type="ECO:0000313" key="2">
    <source>
        <dbReference type="Proteomes" id="UP000236291"/>
    </source>
</evidence>
<dbReference type="EMBL" id="ASHM01026424">
    <property type="protein sequence ID" value="PNX73705.1"/>
    <property type="molecule type" value="Genomic_DNA"/>
</dbReference>
<sequence>GSMLTHELNKCAEELPHWSENNCYRYEAGCAWLDSGVFPPNLNSTNIALIPKAFVPRRSILDNAMAAIEIIHYMKSKTRGKKGEAALKLDIIDYSVIVNGHKVGPIVPGRGLRQGGDLHGIKICRNGPIISHLFFADNCFLFFKATINEATVLKNILSAYEAASGQSINLQKSEFYCSRNVPAEAREDIASLLGTTQSRGLHWLSWERLTISKDVGGMGFKNLQAFNLAMLANIGHDPSYVWRSIWSSKYVIQGGSKWSIGTKENISLWDQNWLMEGLSIPKPTDLQIFGDITEVQDLIMSTSKAWDFDRIHGIFDSNIVRSISKTPLFDSVRDDNLVRKLENDENYSVRSAYKYCMNTASIHNRLALQQNTVYDYMYCSYVHVTVGNKQGSGIMIV</sequence>
<evidence type="ECO:0000313" key="1">
    <source>
        <dbReference type="EMBL" id="PNX73705.1"/>
    </source>
</evidence>
<protein>
    <submittedName>
        <fullName evidence="1">Ribonuclease H</fullName>
    </submittedName>
</protein>
<dbReference type="Proteomes" id="UP000236291">
    <property type="component" value="Unassembled WGS sequence"/>
</dbReference>
<reference evidence="1 2" key="2">
    <citation type="journal article" date="2017" name="Front. Plant Sci.">
        <title>Gene Classification and Mining of Molecular Markers Useful in Red Clover (Trifolium pratense) Breeding.</title>
        <authorList>
            <person name="Istvanek J."/>
            <person name="Dluhosova J."/>
            <person name="Dluhos P."/>
            <person name="Patkova L."/>
            <person name="Nedelnik J."/>
            <person name="Repkova J."/>
        </authorList>
    </citation>
    <scope>NUCLEOTIDE SEQUENCE [LARGE SCALE GENOMIC DNA]</scope>
    <source>
        <strain evidence="2">cv. Tatra</strain>
        <tissue evidence="1">Young leaves</tissue>
    </source>
</reference>
<dbReference type="AlphaFoldDB" id="A0A2K3L591"/>
<dbReference type="PANTHER" id="PTHR33116">
    <property type="entry name" value="REVERSE TRANSCRIPTASE ZINC-BINDING DOMAIN-CONTAINING PROTEIN-RELATED-RELATED"/>
    <property type="match status" value="1"/>
</dbReference>
<dbReference type="STRING" id="57577.A0A2K3L591"/>